<dbReference type="GO" id="GO:0000956">
    <property type="term" value="P:nuclear-transcribed mRNA catabolic process"/>
    <property type="evidence" value="ECO:0007669"/>
    <property type="project" value="TreeGrafter"/>
</dbReference>
<dbReference type="EMBL" id="CM018034">
    <property type="protein sequence ID" value="KAA8544327.1"/>
    <property type="molecule type" value="Genomic_DNA"/>
</dbReference>
<keyword evidence="11" id="KW-1185">Reference proteome</keyword>
<dbReference type="GO" id="GO:0003723">
    <property type="term" value="F:RNA binding"/>
    <property type="evidence" value="ECO:0007669"/>
    <property type="project" value="TreeGrafter"/>
</dbReference>
<evidence type="ECO:0000259" key="9">
    <source>
        <dbReference type="Pfam" id="PF17846"/>
    </source>
</evidence>
<dbReference type="Pfam" id="PF03159">
    <property type="entry name" value="XRN_N"/>
    <property type="match status" value="1"/>
</dbReference>
<dbReference type="Pfam" id="PF17846">
    <property type="entry name" value="XRN_M"/>
    <property type="match status" value="2"/>
</dbReference>
<feature type="domain" description="Xrn1 helical" evidence="9">
    <location>
        <begin position="651"/>
        <end position="863"/>
    </location>
</feature>
<dbReference type="Gene3D" id="1.25.40.1050">
    <property type="match status" value="1"/>
</dbReference>
<reference evidence="10 11" key="1">
    <citation type="submission" date="2019-09" db="EMBL/GenBank/DDBJ databases">
        <title>A chromosome-level genome assembly of the Chinese tupelo Nyssa sinensis.</title>
        <authorList>
            <person name="Yang X."/>
            <person name="Kang M."/>
            <person name="Yang Y."/>
            <person name="Xiong H."/>
            <person name="Wang M."/>
            <person name="Zhang Z."/>
            <person name="Wang Z."/>
            <person name="Wu H."/>
            <person name="Ma T."/>
            <person name="Liu J."/>
            <person name="Xi Z."/>
        </authorList>
    </citation>
    <scope>NUCLEOTIDE SEQUENCE [LARGE SCALE GENOMIC DNA]</scope>
    <source>
        <strain evidence="10">J267</strain>
        <tissue evidence="10">Leaf</tissue>
    </source>
</reference>
<feature type="compositionally biased region" description="Polar residues" evidence="7">
    <location>
        <begin position="949"/>
        <end position="965"/>
    </location>
</feature>
<dbReference type="CDD" id="cd18673">
    <property type="entry name" value="PIN_XRN1-2-like"/>
    <property type="match status" value="1"/>
</dbReference>
<dbReference type="InterPro" id="IPR004859">
    <property type="entry name" value="Xrn1_N"/>
</dbReference>
<name>A0A5J5BRI7_9ASTE</name>
<feature type="compositionally biased region" description="Polar residues" evidence="7">
    <location>
        <begin position="898"/>
        <end position="907"/>
    </location>
</feature>
<dbReference type="FunFam" id="1.25.40.1050:FF:000002">
    <property type="entry name" value="5'-3' exoribonuclease"/>
    <property type="match status" value="1"/>
</dbReference>
<feature type="domain" description="Xrn1 helical" evidence="9">
    <location>
        <begin position="365"/>
        <end position="618"/>
    </location>
</feature>
<feature type="region of interest" description="Disordered" evidence="7">
    <location>
        <begin position="931"/>
        <end position="969"/>
    </location>
</feature>
<dbReference type="GO" id="GO:0006397">
    <property type="term" value="P:mRNA processing"/>
    <property type="evidence" value="ECO:0007669"/>
    <property type="project" value="UniProtKB-KW"/>
</dbReference>
<evidence type="ECO:0000313" key="11">
    <source>
        <dbReference type="Proteomes" id="UP000325577"/>
    </source>
</evidence>
<evidence type="ECO:0000256" key="3">
    <source>
        <dbReference type="ARBA" id="ARBA00022722"/>
    </source>
</evidence>
<feature type="region of interest" description="Disordered" evidence="7">
    <location>
        <begin position="874"/>
        <end position="909"/>
    </location>
</feature>
<evidence type="ECO:0000256" key="5">
    <source>
        <dbReference type="ARBA" id="ARBA00022839"/>
    </source>
</evidence>
<dbReference type="GO" id="GO:0004534">
    <property type="term" value="F:5'-3' RNA exonuclease activity"/>
    <property type="evidence" value="ECO:0007669"/>
    <property type="project" value="TreeGrafter"/>
</dbReference>
<dbReference type="InterPro" id="IPR041412">
    <property type="entry name" value="Xrn1_helical"/>
</dbReference>
<dbReference type="OrthoDB" id="372487at2759"/>
<dbReference type="PANTHER" id="PTHR12341:SF62">
    <property type="entry name" value="5'-3' EXORIBONUCLEASE 3-LIKE"/>
    <property type="match status" value="1"/>
</dbReference>
<feature type="coiled-coil region" evidence="6">
    <location>
        <begin position="524"/>
        <end position="551"/>
    </location>
</feature>
<keyword evidence="2" id="KW-0507">mRNA processing</keyword>
<dbReference type="InterPro" id="IPR027073">
    <property type="entry name" value="5_3_exoribonuclease"/>
</dbReference>
<dbReference type="FunFam" id="3.40.50.12390:FF:000003">
    <property type="entry name" value="5'-3' exoribonuclease"/>
    <property type="match status" value="1"/>
</dbReference>
<evidence type="ECO:0000256" key="2">
    <source>
        <dbReference type="ARBA" id="ARBA00022664"/>
    </source>
</evidence>
<accession>A0A5J5BRI7</accession>
<feature type="compositionally biased region" description="Basic and acidic residues" evidence="7">
    <location>
        <begin position="880"/>
        <end position="894"/>
    </location>
</feature>
<dbReference type="AlphaFoldDB" id="A0A5J5BRI7"/>
<evidence type="ECO:0000256" key="4">
    <source>
        <dbReference type="ARBA" id="ARBA00022801"/>
    </source>
</evidence>
<evidence type="ECO:0000256" key="6">
    <source>
        <dbReference type="SAM" id="Coils"/>
    </source>
</evidence>
<protein>
    <submittedName>
        <fullName evidence="10">Uncharacterized protein</fullName>
    </submittedName>
</protein>
<comment type="similarity">
    <text evidence="1">Belongs to the 5'-3' exonuclease family. XRN2/RAT1 subfamily.</text>
</comment>
<feature type="domain" description="Xrn1 N-terminal" evidence="8">
    <location>
        <begin position="1"/>
        <end position="248"/>
    </location>
</feature>
<proteinExistence type="inferred from homology"/>
<keyword evidence="4" id="KW-0378">Hydrolase</keyword>
<dbReference type="Gene3D" id="3.40.50.12390">
    <property type="match status" value="2"/>
</dbReference>
<gene>
    <name evidence="10" type="ORF">F0562_022339</name>
</gene>
<evidence type="ECO:0000256" key="1">
    <source>
        <dbReference type="ARBA" id="ARBA00006994"/>
    </source>
</evidence>
<feature type="region of interest" description="Disordered" evidence="7">
    <location>
        <begin position="477"/>
        <end position="501"/>
    </location>
</feature>
<keyword evidence="3" id="KW-0540">Nuclease</keyword>
<evidence type="ECO:0000256" key="7">
    <source>
        <dbReference type="SAM" id="MobiDB-lite"/>
    </source>
</evidence>
<dbReference type="GO" id="GO:0005634">
    <property type="term" value="C:nucleus"/>
    <property type="evidence" value="ECO:0007669"/>
    <property type="project" value="TreeGrafter"/>
</dbReference>
<evidence type="ECO:0000259" key="8">
    <source>
        <dbReference type="Pfam" id="PF03159"/>
    </source>
</evidence>
<keyword evidence="5" id="KW-0269">Exonuclease</keyword>
<keyword evidence="6" id="KW-0175">Coiled coil</keyword>
<evidence type="ECO:0000313" key="10">
    <source>
        <dbReference type="EMBL" id="KAA8544327.1"/>
    </source>
</evidence>
<sequence length="1204" mass="137014">MGVPSFYRWLANKYPDVVANAVEEREGSIDTSLPNPNGMEFDNLYLDMNGIIHPCFHPDDNDSPPTTFEEVFNHIFEYIDRLFNIVRPRKLLYMAIDGVAPRAKMNQQRARRFRTSKDNETAEAEEKRLRIQFEMEGKQVLPKQESEVSDSNIITPGTEFMYRLSQKLQSYICLRLDNDAGWKDLKVILSDANVPGEGEHKIMSFIRQQRTVPGYNPNTRHCLYGLDADLIMLALATHEIHFSILRENVFIQDQKPSCETALEYSLHEAESSSAKPEGCLKQVDTVNQNGSLIKKPCQDALMPELKSSCEPAPETSLRETVSSSAQSRGCSNLIKKPYQFLHVWILREYLEIDMEISDPPEKFEADVERFVDDFIFMCFFAGNDFLPHLPTLEIHEGAIDLLMHVYKKEFKNLGGYLVDMQRVDEKKRGYLKLKRVEKFILLIGTYEEKIFKKRSELQERKLRRMLSYYADAKDDEEEDLGSKVEHSTRNGNSALQNGEGPFSVNSATILVGNWPSSSRRQTTIADDSEILKNTKELKEKLKDQIRTMLDMVKNGGFKADKVRLGEAGWKERYYKEKFSADNPEDIKSIKKALVEKYTEGLCWVLQYYFSGVPSWTWYENFSELKLAKFLWCYCHAMYLLKYFKLKHYVRFYRYHYGPFASDFKGLTQVRVNFQKGLPFKPFDQLMGVLPPRSAHALPKAYQALMTDENSNIIDFYPTDFEVDVNGKRYMWQAICKLPFIEEERLLTETKILEKELKENEASRNAEIVDQLFVRCSSKLGTQILSLPKNQVSTKQSELIKIDSSLSEGVNGFLRHKDMDSNGVDSKDGNILCLYYELPNGSVHIPRLLEDVDIPVKTITEADIVESQLWHECQGGRPSNRKIEDSRLRIQDRKPTNRGRPTSTNSYSEVKWKGAGSGWGAGRGREYITAPDCRPHPGRSPCVNGDRVPLSSSSSGRELNGTSSSWGAGRGKEYTTALNWRGHNEYPRRSPGHGDTVQLPFSASAREVKGPNASWDTGVRGGHPITSTCEQKFKSGAFRGTHGFNSYGRAQSVNHNVWSSSNGSMPNMNYEWRPIAHSTAITPSNTSHAWQHNQYSAATTSMPVPGRGTYPAATASMPVHGRGTYPAATASMPVHGRGTYPAASASMPVHGRGTYPAAACLNAGEWERHIFSRRHLHASAWERPIRAENFSPYMEFEKLCKNYCH</sequence>
<dbReference type="PANTHER" id="PTHR12341">
    <property type="entry name" value="5'-&gt;3' EXORIBONUCLEASE"/>
    <property type="match status" value="1"/>
</dbReference>
<dbReference type="Proteomes" id="UP000325577">
    <property type="component" value="Linkage Group LG11"/>
</dbReference>
<organism evidence="10 11">
    <name type="scientific">Nyssa sinensis</name>
    <dbReference type="NCBI Taxonomy" id="561372"/>
    <lineage>
        <taxon>Eukaryota</taxon>
        <taxon>Viridiplantae</taxon>
        <taxon>Streptophyta</taxon>
        <taxon>Embryophyta</taxon>
        <taxon>Tracheophyta</taxon>
        <taxon>Spermatophyta</taxon>
        <taxon>Magnoliopsida</taxon>
        <taxon>eudicotyledons</taxon>
        <taxon>Gunneridae</taxon>
        <taxon>Pentapetalae</taxon>
        <taxon>asterids</taxon>
        <taxon>Cornales</taxon>
        <taxon>Nyssaceae</taxon>
        <taxon>Nyssa</taxon>
    </lineage>
</organism>